<protein>
    <submittedName>
        <fullName evidence="2">Uncharacterized protein</fullName>
    </submittedName>
</protein>
<reference evidence="2" key="1">
    <citation type="submission" date="2023-02" db="EMBL/GenBank/DDBJ databases">
        <title>Colletotrichum kahawae CIFC_Que2 genome sequencing and assembly.</title>
        <authorList>
            <person name="Baroncelli R."/>
        </authorList>
    </citation>
    <scope>NUCLEOTIDE SEQUENCE</scope>
    <source>
        <strain evidence="2">CIFC_Que2</strain>
    </source>
</reference>
<evidence type="ECO:0000313" key="3">
    <source>
        <dbReference type="Proteomes" id="UP001281614"/>
    </source>
</evidence>
<dbReference type="AlphaFoldDB" id="A0AAD9XXH2"/>
<evidence type="ECO:0000313" key="2">
    <source>
        <dbReference type="EMBL" id="KAK2728572.1"/>
    </source>
</evidence>
<sequence length="96" mass="11126">MAHAVANRMLVHEGIRPLFHLGAAAAQTQLMDEQERRNWLRRGKNTHTFRIPKYATVPARTSDHERQELTEARRRKARHGKARQGQAWTLSPGHQQ</sequence>
<keyword evidence="3" id="KW-1185">Reference proteome</keyword>
<accession>A0AAD9XXH2</accession>
<dbReference type="Proteomes" id="UP001281614">
    <property type="component" value="Unassembled WGS sequence"/>
</dbReference>
<feature type="compositionally biased region" description="Basic and acidic residues" evidence="1">
    <location>
        <begin position="61"/>
        <end position="72"/>
    </location>
</feature>
<feature type="compositionally biased region" description="Polar residues" evidence="1">
    <location>
        <begin position="86"/>
        <end position="96"/>
    </location>
</feature>
<proteinExistence type="predicted"/>
<name>A0AAD9XXH2_COLKA</name>
<feature type="region of interest" description="Disordered" evidence="1">
    <location>
        <begin position="59"/>
        <end position="96"/>
    </location>
</feature>
<evidence type="ECO:0000256" key="1">
    <source>
        <dbReference type="SAM" id="MobiDB-lite"/>
    </source>
</evidence>
<comment type="caution">
    <text evidence="2">The sequence shown here is derived from an EMBL/GenBank/DDBJ whole genome shotgun (WGS) entry which is preliminary data.</text>
</comment>
<feature type="compositionally biased region" description="Basic residues" evidence="1">
    <location>
        <begin position="73"/>
        <end position="82"/>
    </location>
</feature>
<dbReference type="EMBL" id="VYYT01000878">
    <property type="protein sequence ID" value="KAK2728572.1"/>
    <property type="molecule type" value="Genomic_DNA"/>
</dbReference>
<gene>
    <name evidence="2" type="ORF">CKAH01_10816</name>
</gene>
<organism evidence="2 3">
    <name type="scientific">Colletotrichum kahawae</name>
    <name type="common">Coffee berry disease fungus</name>
    <dbReference type="NCBI Taxonomy" id="34407"/>
    <lineage>
        <taxon>Eukaryota</taxon>
        <taxon>Fungi</taxon>
        <taxon>Dikarya</taxon>
        <taxon>Ascomycota</taxon>
        <taxon>Pezizomycotina</taxon>
        <taxon>Sordariomycetes</taxon>
        <taxon>Hypocreomycetidae</taxon>
        <taxon>Glomerellales</taxon>
        <taxon>Glomerellaceae</taxon>
        <taxon>Colletotrichum</taxon>
        <taxon>Colletotrichum gloeosporioides species complex</taxon>
    </lineage>
</organism>